<evidence type="ECO:0000256" key="5">
    <source>
        <dbReference type="ARBA" id="ARBA00022679"/>
    </source>
</evidence>
<keyword evidence="13" id="KW-0472">Membrane</keyword>
<keyword evidence="5" id="KW-0808">Transferase</keyword>
<comment type="caution">
    <text evidence="18">The sequence shown here is derived from an EMBL/GenBank/DDBJ whole genome shotgun (WGS) entry which is preliminary data.</text>
</comment>
<dbReference type="GO" id="GO:0016567">
    <property type="term" value="P:protein ubiquitination"/>
    <property type="evidence" value="ECO:0007669"/>
    <property type="project" value="InterPro"/>
</dbReference>
<keyword evidence="8" id="KW-0677">Repeat</keyword>
<protein>
    <recommendedName>
        <fullName evidence="4">RBR-type E3 ubiquitin transferase</fullName>
        <ecNumber evidence="4">2.3.2.31</ecNumber>
    </recommendedName>
</protein>
<dbReference type="Pfam" id="PF22191">
    <property type="entry name" value="IBR_1"/>
    <property type="match status" value="1"/>
</dbReference>
<evidence type="ECO:0000256" key="3">
    <source>
        <dbReference type="ARBA" id="ARBA00004906"/>
    </source>
</evidence>
<dbReference type="PROSITE" id="PS00518">
    <property type="entry name" value="ZF_RING_1"/>
    <property type="match status" value="1"/>
</dbReference>
<dbReference type="Gene3D" id="1.20.120.1750">
    <property type="match status" value="1"/>
</dbReference>
<dbReference type="InterPro" id="IPR013083">
    <property type="entry name" value="Znf_RING/FYVE/PHD"/>
</dbReference>
<evidence type="ECO:0000256" key="15">
    <source>
        <dbReference type="PROSITE-ProRule" id="PRU00175"/>
    </source>
</evidence>
<evidence type="ECO:0000256" key="13">
    <source>
        <dbReference type="ARBA" id="ARBA00023136"/>
    </source>
</evidence>
<evidence type="ECO:0000256" key="9">
    <source>
        <dbReference type="ARBA" id="ARBA00022771"/>
    </source>
</evidence>
<evidence type="ECO:0000256" key="2">
    <source>
        <dbReference type="ARBA" id="ARBA00004167"/>
    </source>
</evidence>
<dbReference type="PROSITE" id="PS50089">
    <property type="entry name" value="ZF_RING_2"/>
    <property type="match status" value="1"/>
</dbReference>
<keyword evidence="10" id="KW-0833">Ubl conjugation pathway</keyword>
<keyword evidence="9 15" id="KW-0863">Zinc-finger</keyword>
<dbReference type="SUPFAM" id="SSF57850">
    <property type="entry name" value="RING/U-box"/>
    <property type="match status" value="2"/>
</dbReference>
<keyword evidence="19" id="KW-1185">Reference proteome</keyword>
<dbReference type="GO" id="GO:0005737">
    <property type="term" value="C:cytoplasm"/>
    <property type="evidence" value="ECO:0007669"/>
    <property type="project" value="UniProtKB-ARBA"/>
</dbReference>
<evidence type="ECO:0000256" key="1">
    <source>
        <dbReference type="ARBA" id="ARBA00001798"/>
    </source>
</evidence>
<dbReference type="AlphaFoldDB" id="A0A1D1W9D1"/>
<evidence type="ECO:0000313" key="18">
    <source>
        <dbReference type="EMBL" id="GAV09961.1"/>
    </source>
</evidence>
<evidence type="ECO:0000313" key="19">
    <source>
        <dbReference type="Proteomes" id="UP000186922"/>
    </source>
</evidence>
<comment type="pathway">
    <text evidence="3">Protein modification; protein ubiquitination.</text>
</comment>
<evidence type="ECO:0000256" key="12">
    <source>
        <dbReference type="ARBA" id="ARBA00022989"/>
    </source>
</evidence>
<evidence type="ECO:0000259" key="17">
    <source>
        <dbReference type="PROSITE" id="PS51873"/>
    </source>
</evidence>
<dbReference type="EMBL" id="BDGG01000079">
    <property type="protein sequence ID" value="GAV09961.1"/>
    <property type="molecule type" value="Genomic_DNA"/>
</dbReference>
<reference evidence="18 19" key="1">
    <citation type="journal article" date="2016" name="Nat. Commun.">
        <title>Extremotolerant tardigrade genome and improved radiotolerance of human cultured cells by tardigrade-unique protein.</title>
        <authorList>
            <person name="Hashimoto T."/>
            <person name="Horikawa D.D."/>
            <person name="Saito Y."/>
            <person name="Kuwahara H."/>
            <person name="Kozuka-Hata H."/>
            <person name="Shin-I T."/>
            <person name="Minakuchi Y."/>
            <person name="Ohishi K."/>
            <person name="Motoyama A."/>
            <person name="Aizu T."/>
            <person name="Enomoto A."/>
            <person name="Kondo K."/>
            <person name="Tanaka S."/>
            <person name="Hara Y."/>
            <person name="Koshikawa S."/>
            <person name="Sagara H."/>
            <person name="Miura T."/>
            <person name="Yokobori S."/>
            <person name="Miyagawa K."/>
            <person name="Suzuki Y."/>
            <person name="Kubo T."/>
            <person name="Oyama M."/>
            <person name="Kohara Y."/>
            <person name="Fujiyama A."/>
            <person name="Arakawa K."/>
            <person name="Katayama T."/>
            <person name="Toyoda A."/>
            <person name="Kunieda T."/>
        </authorList>
    </citation>
    <scope>NUCLEOTIDE SEQUENCE [LARGE SCALE GENOMIC DNA]</scope>
    <source>
        <strain evidence="18 19">YOKOZUNA-1</strain>
    </source>
</reference>
<feature type="domain" description="RING-type" evidence="17">
    <location>
        <begin position="16"/>
        <end position="244"/>
    </location>
</feature>
<dbReference type="InterPro" id="IPR001841">
    <property type="entry name" value="Znf_RING"/>
</dbReference>
<dbReference type="InterPro" id="IPR031127">
    <property type="entry name" value="E3_UB_ligase_RBR"/>
</dbReference>
<dbReference type="GO" id="GO:0061630">
    <property type="term" value="F:ubiquitin protein ligase activity"/>
    <property type="evidence" value="ECO:0007669"/>
    <property type="project" value="UniProtKB-EC"/>
</dbReference>
<keyword evidence="7" id="KW-0479">Metal-binding</keyword>
<dbReference type="InterPro" id="IPR047548">
    <property type="entry name" value="Rcat_RBR_RNF14"/>
</dbReference>
<dbReference type="InterPro" id="IPR044066">
    <property type="entry name" value="TRIAD_supradom"/>
</dbReference>
<keyword evidence="12" id="KW-1133">Transmembrane helix</keyword>
<dbReference type="GO" id="GO:0031090">
    <property type="term" value="C:organelle membrane"/>
    <property type="evidence" value="ECO:0007669"/>
    <property type="project" value="UniProtKB-ARBA"/>
</dbReference>
<dbReference type="InterPro" id="IPR017907">
    <property type="entry name" value="Znf_RING_CS"/>
</dbReference>
<comment type="catalytic activity">
    <reaction evidence="1">
        <text>[E2 ubiquitin-conjugating enzyme]-S-ubiquitinyl-L-cysteine + [acceptor protein]-L-lysine = [E2 ubiquitin-conjugating enzyme]-L-cysteine + [acceptor protein]-N(6)-ubiquitinyl-L-lysine.</text>
        <dbReference type="EC" id="2.3.2.31"/>
    </reaction>
</comment>
<dbReference type="EC" id="2.3.2.31" evidence="4"/>
<evidence type="ECO:0000256" key="14">
    <source>
        <dbReference type="ARBA" id="ARBA00038342"/>
    </source>
</evidence>
<organism evidence="18 19">
    <name type="scientific">Ramazzottius varieornatus</name>
    <name type="common">Water bear</name>
    <name type="synonym">Tardigrade</name>
    <dbReference type="NCBI Taxonomy" id="947166"/>
    <lineage>
        <taxon>Eukaryota</taxon>
        <taxon>Metazoa</taxon>
        <taxon>Ecdysozoa</taxon>
        <taxon>Tardigrada</taxon>
        <taxon>Eutardigrada</taxon>
        <taxon>Parachela</taxon>
        <taxon>Hypsibioidea</taxon>
        <taxon>Ramazzottiidae</taxon>
        <taxon>Ramazzottius</taxon>
    </lineage>
</organism>
<dbReference type="PROSITE" id="PS51873">
    <property type="entry name" value="TRIAD"/>
    <property type="match status" value="1"/>
</dbReference>
<name>A0A1D1W9D1_RAMVA</name>
<dbReference type="Gene3D" id="3.30.40.10">
    <property type="entry name" value="Zinc/RING finger domain, C3HC4 (zinc finger)"/>
    <property type="match status" value="1"/>
</dbReference>
<dbReference type="SMART" id="SM00184">
    <property type="entry name" value="RING"/>
    <property type="match status" value="2"/>
</dbReference>
<dbReference type="PANTHER" id="PTHR11685">
    <property type="entry name" value="RBR FAMILY RING FINGER AND IBR DOMAIN-CONTAINING"/>
    <property type="match status" value="1"/>
</dbReference>
<sequence length="293" mass="33797">MVHFDDNRVVVVFQRQQHRCPVCFGSFAGTEFTRLTNCRHFVCKECIKSLCRSLIKEGSLHKLQCMECQEELNPFDVQLSVEPLLWDKYQQFQLDNALSSMQARKTSFNPLLRAQKVFSSYVFCVHCRRGYHGVDPCAFNGDKRILVDEYEGADVKTKQNMEKRYGRARLRNLCDEIKAEEWVSKNAKQCPKCKFPVEKMGGCNKMVCSKCGSAFCWICMHRLTGVDPYDHFQDPQNKNCFMNLMMGIEDSDEEGGENDGDDFDEAAVRDDGLFVLEELRNVLGQAVRMLQNI</sequence>
<evidence type="ECO:0000256" key="8">
    <source>
        <dbReference type="ARBA" id="ARBA00022737"/>
    </source>
</evidence>
<keyword evidence="11" id="KW-0862">Zinc</keyword>
<evidence type="ECO:0000256" key="4">
    <source>
        <dbReference type="ARBA" id="ARBA00012251"/>
    </source>
</evidence>
<dbReference type="OrthoDB" id="69641at2759"/>
<dbReference type="GO" id="GO:0008270">
    <property type="term" value="F:zinc ion binding"/>
    <property type="evidence" value="ECO:0007669"/>
    <property type="project" value="UniProtKB-KW"/>
</dbReference>
<gene>
    <name evidence="18" type="primary">RvY_19441-1</name>
    <name evidence="18" type="synonym">RvY_19441.1</name>
    <name evidence="18" type="ORF">RvY_19441</name>
</gene>
<dbReference type="CDD" id="cd20354">
    <property type="entry name" value="Rcat_RBR_RNF14"/>
    <property type="match status" value="1"/>
</dbReference>
<keyword evidence="6" id="KW-0812">Transmembrane</keyword>
<dbReference type="FunFam" id="3.30.40.10:FF:000051">
    <property type="entry name" value="RBR-type E3 ubiquitin transferase"/>
    <property type="match status" value="1"/>
</dbReference>
<comment type="subcellular location">
    <subcellularLocation>
        <location evidence="2">Membrane</location>
        <topology evidence="2">Single-pass membrane protein</topology>
    </subcellularLocation>
</comment>
<evidence type="ECO:0000256" key="7">
    <source>
        <dbReference type="ARBA" id="ARBA00022723"/>
    </source>
</evidence>
<dbReference type="Proteomes" id="UP000186922">
    <property type="component" value="Unassembled WGS sequence"/>
</dbReference>
<comment type="similarity">
    <text evidence="14">Belongs to the RBR family. RNF144 subfamily.</text>
</comment>
<evidence type="ECO:0000256" key="11">
    <source>
        <dbReference type="ARBA" id="ARBA00022833"/>
    </source>
</evidence>
<proteinExistence type="inferred from homology"/>
<evidence type="ECO:0000256" key="6">
    <source>
        <dbReference type="ARBA" id="ARBA00022692"/>
    </source>
</evidence>
<accession>A0A1D1W9D1</accession>
<feature type="domain" description="RING-type" evidence="16">
    <location>
        <begin position="20"/>
        <end position="69"/>
    </location>
</feature>
<evidence type="ECO:0000256" key="10">
    <source>
        <dbReference type="ARBA" id="ARBA00022786"/>
    </source>
</evidence>
<evidence type="ECO:0000259" key="16">
    <source>
        <dbReference type="PROSITE" id="PS50089"/>
    </source>
</evidence>